<evidence type="ECO:0000256" key="1">
    <source>
        <dbReference type="SAM" id="MobiDB-lite"/>
    </source>
</evidence>
<proteinExistence type="predicted"/>
<dbReference type="Proteomes" id="UP000014254">
    <property type="component" value="Unassembled WGS sequence"/>
</dbReference>
<dbReference type="AlphaFoldDB" id="S2JR01"/>
<dbReference type="InParanoid" id="S2JR01"/>
<feature type="region of interest" description="Disordered" evidence="1">
    <location>
        <begin position="64"/>
        <end position="100"/>
    </location>
</feature>
<keyword evidence="3" id="KW-1185">Reference proteome</keyword>
<dbReference type="EMBL" id="KE124023">
    <property type="protein sequence ID" value="EPB85028.1"/>
    <property type="molecule type" value="Genomic_DNA"/>
</dbReference>
<organism evidence="2 3">
    <name type="scientific">Mucor circinelloides f. circinelloides (strain 1006PhL)</name>
    <name type="common">Mucormycosis agent</name>
    <name type="synonym">Calyptromyces circinelloides</name>
    <dbReference type="NCBI Taxonomy" id="1220926"/>
    <lineage>
        <taxon>Eukaryota</taxon>
        <taxon>Fungi</taxon>
        <taxon>Fungi incertae sedis</taxon>
        <taxon>Mucoromycota</taxon>
        <taxon>Mucoromycotina</taxon>
        <taxon>Mucoromycetes</taxon>
        <taxon>Mucorales</taxon>
        <taxon>Mucorineae</taxon>
        <taxon>Mucoraceae</taxon>
        <taxon>Mucor</taxon>
    </lineage>
</organism>
<protein>
    <submittedName>
        <fullName evidence="2">Uncharacterized protein</fullName>
    </submittedName>
</protein>
<dbReference type="OrthoDB" id="5580129at2759"/>
<dbReference type="eggNOG" id="ENOG502RA8A">
    <property type="taxonomic scope" value="Eukaryota"/>
</dbReference>
<name>S2JR01_MUCC1</name>
<accession>S2JR01</accession>
<reference evidence="3" key="1">
    <citation type="submission" date="2013-05" db="EMBL/GenBank/DDBJ databases">
        <title>The Genome sequence of Mucor circinelloides f. circinelloides 1006PhL.</title>
        <authorList>
            <consortium name="The Broad Institute Genomics Platform"/>
            <person name="Cuomo C."/>
            <person name="Earl A."/>
            <person name="Findley K."/>
            <person name="Lee S.C."/>
            <person name="Walker B."/>
            <person name="Young S."/>
            <person name="Zeng Q."/>
            <person name="Gargeya S."/>
            <person name="Fitzgerald M."/>
            <person name="Haas B."/>
            <person name="Abouelleil A."/>
            <person name="Allen A.W."/>
            <person name="Alvarado L."/>
            <person name="Arachchi H.M."/>
            <person name="Berlin A.M."/>
            <person name="Chapman S.B."/>
            <person name="Gainer-Dewar J."/>
            <person name="Goldberg J."/>
            <person name="Griggs A."/>
            <person name="Gujja S."/>
            <person name="Hansen M."/>
            <person name="Howarth C."/>
            <person name="Imamovic A."/>
            <person name="Ireland A."/>
            <person name="Larimer J."/>
            <person name="McCowan C."/>
            <person name="Murphy C."/>
            <person name="Pearson M."/>
            <person name="Poon T.W."/>
            <person name="Priest M."/>
            <person name="Roberts A."/>
            <person name="Saif S."/>
            <person name="Shea T."/>
            <person name="Sisk P."/>
            <person name="Sykes S."/>
            <person name="Wortman J."/>
            <person name="Nusbaum C."/>
            <person name="Birren B."/>
        </authorList>
    </citation>
    <scope>NUCLEOTIDE SEQUENCE [LARGE SCALE GENOMIC DNA]</scope>
    <source>
        <strain evidence="3">1006PhL</strain>
    </source>
</reference>
<evidence type="ECO:0000313" key="3">
    <source>
        <dbReference type="Proteomes" id="UP000014254"/>
    </source>
</evidence>
<dbReference type="VEuPathDB" id="FungiDB:HMPREF1544_08232"/>
<gene>
    <name evidence="2" type="ORF">HMPREF1544_08232</name>
</gene>
<evidence type="ECO:0000313" key="2">
    <source>
        <dbReference type="EMBL" id="EPB85028.1"/>
    </source>
</evidence>
<feature type="compositionally biased region" description="Polar residues" evidence="1">
    <location>
        <begin position="74"/>
        <end position="83"/>
    </location>
</feature>
<sequence>MSDENVNTLAEKYQSLRNVPGKIGGGEYDERVDSASGEKYQVMKALGDQLGLPGTPAADILSKLGKPDELTPTLDHSQASIQTMPGPAIPSSGDGNANENSANQQSFYFVYNLVPKKHYLYFKIDAVNEKVITSDWHKSD</sequence>
<dbReference type="OMA" id="ITSDWHK"/>